<keyword evidence="2" id="KW-0472">Membrane</keyword>
<evidence type="ECO:0000256" key="2">
    <source>
        <dbReference type="SAM" id="Phobius"/>
    </source>
</evidence>
<organism evidence="3 4">
    <name type="scientific">Armillaria gallica</name>
    <name type="common">Bulbous honey fungus</name>
    <name type="synonym">Armillaria bulbosa</name>
    <dbReference type="NCBI Taxonomy" id="47427"/>
    <lineage>
        <taxon>Eukaryota</taxon>
        <taxon>Fungi</taxon>
        <taxon>Dikarya</taxon>
        <taxon>Basidiomycota</taxon>
        <taxon>Agaricomycotina</taxon>
        <taxon>Agaricomycetes</taxon>
        <taxon>Agaricomycetidae</taxon>
        <taxon>Agaricales</taxon>
        <taxon>Marasmiineae</taxon>
        <taxon>Physalacriaceae</taxon>
        <taxon>Armillaria</taxon>
    </lineage>
</organism>
<evidence type="ECO:0000313" key="4">
    <source>
        <dbReference type="Proteomes" id="UP000217790"/>
    </source>
</evidence>
<gene>
    <name evidence="3" type="ORF">ARMGADRAFT_1171785</name>
</gene>
<dbReference type="InParanoid" id="A0A2H3CZB8"/>
<dbReference type="EMBL" id="KZ293742">
    <property type="protein sequence ID" value="PBK80646.1"/>
    <property type="molecule type" value="Genomic_DNA"/>
</dbReference>
<dbReference type="OMA" id="KSEFYAW"/>
<protein>
    <submittedName>
        <fullName evidence="3">Uncharacterized protein</fullName>
    </submittedName>
</protein>
<keyword evidence="2" id="KW-0812">Transmembrane</keyword>
<keyword evidence="2" id="KW-1133">Transmembrane helix</keyword>
<dbReference type="OrthoDB" id="3040901at2759"/>
<feature type="transmembrane region" description="Helical" evidence="2">
    <location>
        <begin position="114"/>
        <end position="133"/>
    </location>
</feature>
<evidence type="ECO:0000313" key="3">
    <source>
        <dbReference type="EMBL" id="PBK80646.1"/>
    </source>
</evidence>
<dbReference type="AlphaFoldDB" id="A0A2H3CZB8"/>
<proteinExistence type="predicted"/>
<feature type="region of interest" description="Disordered" evidence="1">
    <location>
        <begin position="315"/>
        <end position="355"/>
    </location>
</feature>
<evidence type="ECO:0000256" key="1">
    <source>
        <dbReference type="SAM" id="MobiDB-lite"/>
    </source>
</evidence>
<feature type="compositionally biased region" description="Polar residues" evidence="1">
    <location>
        <begin position="335"/>
        <end position="344"/>
    </location>
</feature>
<name>A0A2H3CZB8_ARMGA</name>
<keyword evidence="4" id="KW-1185">Reference proteome</keyword>
<sequence length="355" mass="40191">MGNLTSRKSFKFAPNGFKVTSVHLSHIETKTLYTIYDILECRGYIESVGPGLINDILQEIKDKNSDTVEFSVELRHRCKIAGPELEDKMSILQAVVTRQHRDFKPKNFVKTMDYVYYGSLLILFLIIVRSWLWQPHKSEFYAWLLGVQFTASFTSDAHSRAHDIVPEFDDLNTNTFQLIWAVRDMAGLLTLIAESRGSPFPDVLHAERFLQAFRASFLGGREELSKLRSWLQERHCWTDKNFGAHHWNDPDNKLLRTRYTAYQASSAQRILPRISPFSSMAATRIYTKVLKAISRDNRKLPTDSSRQNGCRRLATAKPEAGATVPIPVSIASGDGLSTANSSDARTAAQDTKDSA</sequence>
<accession>A0A2H3CZB8</accession>
<dbReference type="Proteomes" id="UP000217790">
    <property type="component" value="Unassembled WGS sequence"/>
</dbReference>
<reference evidence="4" key="1">
    <citation type="journal article" date="2017" name="Nat. Ecol. Evol.">
        <title>Genome expansion and lineage-specific genetic innovations in the forest pathogenic fungi Armillaria.</title>
        <authorList>
            <person name="Sipos G."/>
            <person name="Prasanna A.N."/>
            <person name="Walter M.C."/>
            <person name="O'Connor E."/>
            <person name="Balint B."/>
            <person name="Krizsan K."/>
            <person name="Kiss B."/>
            <person name="Hess J."/>
            <person name="Varga T."/>
            <person name="Slot J."/>
            <person name="Riley R."/>
            <person name="Boka B."/>
            <person name="Rigling D."/>
            <person name="Barry K."/>
            <person name="Lee J."/>
            <person name="Mihaltcheva S."/>
            <person name="LaButti K."/>
            <person name="Lipzen A."/>
            <person name="Waldron R."/>
            <person name="Moloney N.M."/>
            <person name="Sperisen C."/>
            <person name="Kredics L."/>
            <person name="Vagvoelgyi C."/>
            <person name="Patrignani A."/>
            <person name="Fitzpatrick D."/>
            <person name="Nagy I."/>
            <person name="Doyle S."/>
            <person name="Anderson J.B."/>
            <person name="Grigoriev I.V."/>
            <person name="Gueldener U."/>
            <person name="Muensterkoetter M."/>
            <person name="Nagy L.G."/>
        </authorList>
    </citation>
    <scope>NUCLEOTIDE SEQUENCE [LARGE SCALE GENOMIC DNA]</scope>
    <source>
        <strain evidence="4">Ar21-2</strain>
    </source>
</reference>